<sequence>MELPGGDTRASGHISNSVRARAPWRTVEAESGHRGGQAGETFSADRELLILPAAWSAATLRNLTTEESTLGITDDDHFN</sequence>
<dbReference type="Proteomes" id="UP001066276">
    <property type="component" value="Chromosome 3_2"/>
</dbReference>
<dbReference type="AlphaFoldDB" id="A0AAV7TP95"/>
<protein>
    <submittedName>
        <fullName evidence="2">Uncharacterized protein</fullName>
    </submittedName>
</protein>
<organism evidence="2 3">
    <name type="scientific">Pleurodeles waltl</name>
    <name type="common">Iberian ribbed newt</name>
    <dbReference type="NCBI Taxonomy" id="8319"/>
    <lineage>
        <taxon>Eukaryota</taxon>
        <taxon>Metazoa</taxon>
        <taxon>Chordata</taxon>
        <taxon>Craniata</taxon>
        <taxon>Vertebrata</taxon>
        <taxon>Euteleostomi</taxon>
        <taxon>Amphibia</taxon>
        <taxon>Batrachia</taxon>
        <taxon>Caudata</taxon>
        <taxon>Salamandroidea</taxon>
        <taxon>Salamandridae</taxon>
        <taxon>Pleurodelinae</taxon>
        <taxon>Pleurodeles</taxon>
    </lineage>
</organism>
<accession>A0AAV7TP95</accession>
<proteinExistence type="predicted"/>
<evidence type="ECO:0000313" key="3">
    <source>
        <dbReference type="Proteomes" id="UP001066276"/>
    </source>
</evidence>
<evidence type="ECO:0000256" key="1">
    <source>
        <dbReference type="SAM" id="MobiDB-lite"/>
    </source>
</evidence>
<gene>
    <name evidence="2" type="ORF">NDU88_003283</name>
</gene>
<comment type="caution">
    <text evidence="2">The sequence shown here is derived from an EMBL/GenBank/DDBJ whole genome shotgun (WGS) entry which is preliminary data.</text>
</comment>
<dbReference type="EMBL" id="JANPWB010000006">
    <property type="protein sequence ID" value="KAJ1178034.1"/>
    <property type="molecule type" value="Genomic_DNA"/>
</dbReference>
<evidence type="ECO:0000313" key="2">
    <source>
        <dbReference type="EMBL" id="KAJ1178034.1"/>
    </source>
</evidence>
<keyword evidence="3" id="KW-1185">Reference proteome</keyword>
<name>A0AAV7TP95_PLEWA</name>
<reference evidence="2" key="1">
    <citation type="journal article" date="2022" name="bioRxiv">
        <title>Sequencing and chromosome-scale assembly of the giantPleurodeles waltlgenome.</title>
        <authorList>
            <person name="Brown T."/>
            <person name="Elewa A."/>
            <person name="Iarovenko S."/>
            <person name="Subramanian E."/>
            <person name="Araus A.J."/>
            <person name="Petzold A."/>
            <person name="Susuki M."/>
            <person name="Suzuki K.-i.T."/>
            <person name="Hayashi T."/>
            <person name="Toyoda A."/>
            <person name="Oliveira C."/>
            <person name="Osipova E."/>
            <person name="Leigh N.D."/>
            <person name="Simon A."/>
            <person name="Yun M.H."/>
        </authorList>
    </citation>
    <scope>NUCLEOTIDE SEQUENCE</scope>
    <source>
        <strain evidence="2">20211129_DDA</strain>
        <tissue evidence="2">Liver</tissue>
    </source>
</reference>
<feature type="region of interest" description="Disordered" evidence="1">
    <location>
        <begin position="1"/>
        <end position="42"/>
    </location>
</feature>